<evidence type="ECO:0000256" key="8">
    <source>
        <dbReference type="ARBA" id="ARBA00060591"/>
    </source>
</evidence>
<dbReference type="InterPro" id="IPR001128">
    <property type="entry name" value="Cyt_P450"/>
</dbReference>
<evidence type="ECO:0000256" key="10">
    <source>
        <dbReference type="RuleBase" id="RU000461"/>
    </source>
</evidence>
<dbReference type="GO" id="GO:0004497">
    <property type="term" value="F:monooxygenase activity"/>
    <property type="evidence" value="ECO:0007669"/>
    <property type="project" value="UniProtKB-KW"/>
</dbReference>
<dbReference type="GO" id="GO:0020037">
    <property type="term" value="F:heme binding"/>
    <property type="evidence" value="ECO:0007669"/>
    <property type="project" value="InterPro"/>
</dbReference>
<dbReference type="FunFam" id="1.10.630.10:FF:000072">
    <property type="entry name" value="3-hydroxyphenylacetate 6 hydroxylase"/>
    <property type="match status" value="1"/>
</dbReference>
<dbReference type="EMBL" id="ML741764">
    <property type="protein sequence ID" value="KAE8332804.1"/>
    <property type="molecule type" value="Genomic_DNA"/>
</dbReference>
<feature type="transmembrane region" description="Helical" evidence="11">
    <location>
        <begin position="27"/>
        <end position="45"/>
    </location>
</feature>
<dbReference type="Gene3D" id="1.10.630.10">
    <property type="entry name" value="Cytochrome P450"/>
    <property type="match status" value="1"/>
</dbReference>
<keyword evidence="11" id="KW-1133">Transmembrane helix</keyword>
<evidence type="ECO:0000256" key="9">
    <source>
        <dbReference type="PIRSR" id="PIRSR602401-1"/>
    </source>
</evidence>
<evidence type="ECO:0000313" key="13">
    <source>
        <dbReference type="Proteomes" id="UP000325945"/>
    </source>
</evidence>
<name>A0A5N6XHU8_9EURO</name>
<protein>
    <submittedName>
        <fullName evidence="12">Cytochrome P450</fullName>
    </submittedName>
</protein>
<keyword evidence="11" id="KW-0472">Membrane</keyword>
<dbReference type="PROSITE" id="PS00086">
    <property type="entry name" value="CYTOCHROME_P450"/>
    <property type="match status" value="1"/>
</dbReference>
<evidence type="ECO:0000256" key="2">
    <source>
        <dbReference type="ARBA" id="ARBA00022617"/>
    </source>
</evidence>
<keyword evidence="6" id="KW-0520">NAD</keyword>
<gene>
    <name evidence="12" type="ORF">BDV39DRAFT_215864</name>
</gene>
<dbReference type="InterPro" id="IPR050364">
    <property type="entry name" value="Cytochrome_P450_fung"/>
</dbReference>
<dbReference type="PANTHER" id="PTHR46300:SF9">
    <property type="entry name" value="P450, PUTATIVE-RELATED"/>
    <property type="match status" value="1"/>
</dbReference>
<keyword evidence="2 9" id="KW-0349">Heme</keyword>
<evidence type="ECO:0000256" key="4">
    <source>
        <dbReference type="ARBA" id="ARBA00023002"/>
    </source>
</evidence>
<dbReference type="PRINTS" id="PR00463">
    <property type="entry name" value="EP450I"/>
</dbReference>
<dbReference type="PRINTS" id="PR00385">
    <property type="entry name" value="P450"/>
</dbReference>
<comment type="similarity">
    <text evidence="1 10">Belongs to the cytochrome P450 family.</text>
</comment>
<evidence type="ECO:0000256" key="6">
    <source>
        <dbReference type="ARBA" id="ARBA00023027"/>
    </source>
</evidence>
<sequence>MCVQDCLALLMRPHCDNNIMTDAFRSAMWHLVLGAVFLLLIYVLINEVICYNSKLPGFARPAIFPLVGNLHQLRSNAAQQYRQWSNRYGPVYQIRLGNLPVLVVNSAAAARVVFGHNSQATASRPELYTFHKLVSNTAGTTIGTAPYNESLIRRRKGAASALNRPSVETYVPHLDLETRDFIRELLKYGESGKRQINPVTMVQRLSLSLALTLNWGTRITSQSDELFSEITHVEVEISRFRSTTDNMQDYIPLLRLVPFSFGKRKAAEYRRRRDRYLAKLNSELDERIKKGTYEPCIQANVLMDKETKLNNVELTSISLTMLSGGFETFTAVMTWSIALLATRPDIQEKAVSEIRKMYNDDSLLCDARDDQKCRYIAGIVRESLRYFTVLRLSLPRSTSKEFVYEGKTVPVGTTVFLNSWACNMDSELWSDPENYRPERWLEHPSHPLFTFGLGYRMCAGSLLAYRELYLTFLRMLSAFEIRADEPIETHPLKGVADLTSLVSMPREYKVRFIPRNERILIAELETFSQ</sequence>
<dbReference type="Proteomes" id="UP000325945">
    <property type="component" value="Unassembled WGS sequence"/>
</dbReference>
<evidence type="ECO:0000313" key="12">
    <source>
        <dbReference type="EMBL" id="KAE8332804.1"/>
    </source>
</evidence>
<keyword evidence="11" id="KW-0812">Transmembrane</keyword>
<dbReference type="GO" id="GO:0005506">
    <property type="term" value="F:iron ion binding"/>
    <property type="evidence" value="ECO:0007669"/>
    <property type="project" value="InterPro"/>
</dbReference>
<dbReference type="PANTHER" id="PTHR46300">
    <property type="entry name" value="P450, PUTATIVE (EUROFUNG)-RELATED-RELATED"/>
    <property type="match status" value="1"/>
</dbReference>
<accession>A0A5N6XHU8</accession>
<keyword evidence="5 9" id="KW-0408">Iron</keyword>
<comment type="pathway">
    <text evidence="8">Aromatic compound metabolism; phenylacetate degradation.</text>
</comment>
<organism evidence="12 13">
    <name type="scientific">Aspergillus sergii</name>
    <dbReference type="NCBI Taxonomy" id="1034303"/>
    <lineage>
        <taxon>Eukaryota</taxon>
        <taxon>Fungi</taxon>
        <taxon>Dikarya</taxon>
        <taxon>Ascomycota</taxon>
        <taxon>Pezizomycotina</taxon>
        <taxon>Eurotiomycetes</taxon>
        <taxon>Eurotiomycetidae</taxon>
        <taxon>Eurotiales</taxon>
        <taxon>Aspergillaceae</taxon>
        <taxon>Aspergillus</taxon>
        <taxon>Aspergillus subgen. Circumdati</taxon>
    </lineage>
</organism>
<dbReference type="AlphaFoldDB" id="A0A5N6XHU8"/>
<evidence type="ECO:0000256" key="3">
    <source>
        <dbReference type="ARBA" id="ARBA00022723"/>
    </source>
</evidence>
<keyword evidence="3 9" id="KW-0479">Metal-binding</keyword>
<comment type="cofactor">
    <cofactor evidence="9">
        <name>heme</name>
        <dbReference type="ChEBI" id="CHEBI:30413"/>
    </cofactor>
</comment>
<dbReference type="InterPro" id="IPR002401">
    <property type="entry name" value="Cyt_P450_E_grp-I"/>
</dbReference>
<keyword evidence="7 10" id="KW-0503">Monooxygenase</keyword>
<dbReference type="InterPro" id="IPR017972">
    <property type="entry name" value="Cyt_P450_CS"/>
</dbReference>
<evidence type="ECO:0000256" key="11">
    <source>
        <dbReference type="SAM" id="Phobius"/>
    </source>
</evidence>
<keyword evidence="4 10" id="KW-0560">Oxidoreductase</keyword>
<evidence type="ECO:0000256" key="7">
    <source>
        <dbReference type="ARBA" id="ARBA00023033"/>
    </source>
</evidence>
<dbReference type="GO" id="GO:0016705">
    <property type="term" value="F:oxidoreductase activity, acting on paired donors, with incorporation or reduction of molecular oxygen"/>
    <property type="evidence" value="ECO:0007669"/>
    <property type="project" value="InterPro"/>
</dbReference>
<dbReference type="SUPFAM" id="SSF48264">
    <property type="entry name" value="Cytochrome P450"/>
    <property type="match status" value="1"/>
</dbReference>
<reference evidence="13" key="1">
    <citation type="submission" date="2019-04" db="EMBL/GenBank/DDBJ databases">
        <title>Friends and foes A comparative genomics studyof 23 Aspergillus species from section Flavi.</title>
        <authorList>
            <consortium name="DOE Joint Genome Institute"/>
            <person name="Kjaerbolling I."/>
            <person name="Vesth T."/>
            <person name="Frisvad J.C."/>
            <person name="Nybo J.L."/>
            <person name="Theobald S."/>
            <person name="Kildgaard S."/>
            <person name="Isbrandt T."/>
            <person name="Kuo A."/>
            <person name="Sato A."/>
            <person name="Lyhne E.K."/>
            <person name="Kogle M.E."/>
            <person name="Wiebenga A."/>
            <person name="Kun R.S."/>
            <person name="Lubbers R.J."/>
            <person name="Makela M.R."/>
            <person name="Barry K."/>
            <person name="Chovatia M."/>
            <person name="Clum A."/>
            <person name="Daum C."/>
            <person name="Haridas S."/>
            <person name="He G."/>
            <person name="LaButti K."/>
            <person name="Lipzen A."/>
            <person name="Mondo S."/>
            <person name="Riley R."/>
            <person name="Salamov A."/>
            <person name="Simmons B.A."/>
            <person name="Magnuson J.K."/>
            <person name="Henrissat B."/>
            <person name="Mortensen U.H."/>
            <person name="Larsen T.O."/>
            <person name="Devries R.P."/>
            <person name="Grigoriev I.V."/>
            <person name="Machida M."/>
            <person name="Baker S.E."/>
            <person name="Andersen M.R."/>
        </authorList>
    </citation>
    <scope>NUCLEOTIDE SEQUENCE [LARGE SCALE GENOMIC DNA]</scope>
    <source>
        <strain evidence="13">CBS 130017</strain>
    </source>
</reference>
<feature type="binding site" description="axial binding residue" evidence="9">
    <location>
        <position position="458"/>
    </location>
    <ligand>
        <name>heme</name>
        <dbReference type="ChEBI" id="CHEBI:30413"/>
    </ligand>
    <ligandPart>
        <name>Fe</name>
        <dbReference type="ChEBI" id="CHEBI:18248"/>
    </ligandPart>
</feature>
<evidence type="ECO:0000256" key="1">
    <source>
        <dbReference type="ARBA" id="ARBA00010617"/>
    </source>
</evidence>
<evidence type="ECO:0000256" key="5">
    <source>
        <dbReference type="ARBA" id="ARBA00023004"/>
    </source>
</evidence>
<proteinExistence type="inferred from homology"/>
<dbReference type="InterPro" id="IPR036396">
    <property type="entry name" value="Cyt_P450_sf"/>
</dbReference>
<keyword evidence="13" id="KW-1185">Reference proteome</keyword>
<dbReference type="Pfam" id="PF00067">
    <property type="entry name" value="p450"/>
    <property type="match status" value="1"/>
</dbReference>